<dbReference type="AlphaFoldDB" id="A0A918XUU0"/>
<dbReference type="EMBL" id="BMZS01000008">
    <property type="protein sequence ID" value="GHD55487.1"/>
    <property type="molecule type" value="Genomic_DNA"/>
</dbReference>
<gene>
    <name evidence="2" type="ORF">GCM10017083_34480</name>
</gene>
<reference evidence="2" key="2">
    <citation type="submission" date="2020-09" db="EMBL/GenBank/DDBJ databases">
        <authorList>
            <person name="Sun Q."/>
            <person name="Kim S."/>
        </authorList>
    </citation>
    <scope>NUCLEOTIDE SEQUENCE</scope>
    <source>
        <strain evidence="2">KCTC 42651</strain>
    </source>
</reference>
<proteinExistence type="predicted"/>
<dbReference type="RefSeq" id="WP_189991884.1">
    <property type="nucleotide sequence ID" value="NZ_BMZS01000008.1"/>
</dbReference>
<dbReference type="Proteomes" id="UP000630353">
    <property type="component" value="Unassembled WGS sequence"/>
</dbReference>
<comment type="caution">
    <text evidence="2">The sequence shown here is derived from an EMBL/GenBank/DDBJ whole genome shotgun (WGS) entry which is preliminary data.</text>
</comment>
<dbReference type="Pfam" id="PF08878">
    <property type="entry name" value="HamA"/>
    <property type="match status" value="1"/>
</dbReference>
<reference evidence="2" key="1">
    <citation type="journal article" date="2014" name="Int. J. Syst. Evol. Microbiol.">
        <title>Complete genome sequence of Corynebacterium casei LMG S-19264T (=DSM 44701T), isolated from a smear-ripened cheese.</title>
        <authorList>
            <consortium name="US DOE Joint Genome Institute (JGI-PGF)"/>
            <person name="Walter F."/>
            <person name="Albersmeier A."/>
            <person name="Kalinowski J."/>
            <person name="Ruckert C."/>
        </authorList>
    </citation>
    <scope>NUCLEOTIDE SEQUENCE</scope>
    <source>
        <strain evidence="2">KCTC 42651</strain>
    </source>
</reference>
<name>A0A918XUU0_9PROT</name>
<dbReference type="InterPro" id="IPR014976">
    <property type="entry name" value="AbpA_HamA_C"/>
</dbReference>
<feature type="domain" description="Anti-bacteriophage protein A/HamA C-terminal" evidence="1">
    <location>
        <begin position="21"/>
        <end position="279"/>
    </location>
</feature>
<accession>A0A918XUU0</accession>
<organism evidence="2 3">
    <name type="scientific">Thalassobaculum fulvum</name>
    <dbReference type="NCBI Taxonomy" id="1633335"/>
    <lineage>
        <taxon>Bacteria</taxon>
        <taxon>Pseudomonadati</taxon>
        <taxon>Pseudomonadota</taxon>
        <taxon>Alphaproteobacteria</taxon>
        <taxon>Rhodospirillales</taxon>
        <taxon>Thalassobaculaceae</taxon>
        <taxon>Thalassobaculum</taxon>
    </lineage>
</organism>
<sequence length="283" mass="31755">MTAYSHKPKRFLERLYFQDGGNPVEGICCAGFELSAWRCIPFAEHLIEWLPEYALPEDELSVTHANMYVKLKQAAYRVYTSVKYAKRGEAGEIALHAICRDYFNTLPISNRVFYKSASNDVIKAFDMVHARFPDSGGVELWLGESKLYQDTNSAIVEALNSVADHLEKGFLKEQKLLLGPQIPKTTPRYDELIELFEPQTSLDKFISSGVFVIGILANSKACSSAGAVTPAYISDLEKELCSIRGKLEKSGLTKIVRVVLVYIPLADKDQFVAEFDKKLRGLQ</sequence>
<evidence type="ECO:0000259" key="1">
    <source>
        <dbReference type="Pfam" id="PF08878"/>
    </source>
</evidence>
<evidence type="ECO:0000313" key="3">
    <source>
        <dbReference type="Proteomes" id="UP000630353"/>
    </source>
</evidence>
<keyword evidence="3" id="KW-1185">Reference proteome</keyword>
<protein>
    <recommendedName>
        <fullName evidence="1">Anti-bacteriophage protein A/HamA C-terminal domain-containing protein</fullName>
    </recommendedName>
</protein>
<evidence type="ECO:0000313" key="2">
    <source>
        <dbReference type="EMBL" id="GHD55487.1"/>
    </source>
</evidence>